<reference evidence="2 3" key="1">
    <citation type="submission" date="2020-08" db="EMBL/GenBank/DDBJ databases">
        <authorList>
            <person name="Koutsovoulos G."/>
            <person name="Danchin GJ E."/>
        </authorList>
    </citation>
    <scope>NUCLEOTIDE SEQUENCE [LARGE SCALE GENOMIC DNA]</scope>
</reference>
<comment type="caution">
    <text evidence="2">The sequence shown here is derived from an EMBL/GenBank/DDBJ whole genome shotgun (WGS) entry which is preliminary data.</text>
</comment>
<evidence type="ECO:0000313" key="2">
    <source>
        <dbReference type="EMBL" id="CAD2183753.1"/>
    </source>
</evidence>
<dbReference type="Proteomes" id="UP000580250">
    <property type="component" value="Unassembled WGS sequence"/>
</dbReference>
<feature type="region of interest" description="Disordered" evidence="1">
    <location>
        <begin position="164"/>
        <end position="194"/>
    </location>
</feature>
<name>A0A6V7W983_MELEN</name>
<dbReference type="EMBL" id="CAJEWN010000478">
    <property type="protein sequence ID" value="CAD2183753.1"/>
    <property type="molecule type" value="Genomic_DNA"/>
</dbReference>
<sequence length="194" mass="21268">MQPTMQPLNWDGKPPADSKSMAELARLGSTDPSRPPMLPLPNVKEGGIPPGGVFPQWSFYNMPLQRQRLEQLYPEGTFAPMGRWSSMPMPMFRPVIPQARVVLMPVKPGMTFAIPGPNGQAIPVPYNAILPPGMFPPNVLPPQQLQPNNPSSVKQQCDANISLINSAMTPGTAAPNPKKKRQNRGNNDKGKNNW</sequence>
<gene>
    <name evidence="2" type="ORF">MENT_LOCUS36071</name>
</gene>
<dbReference type="OrthoDB" id="5906939at2759"/>
<accession>A0A6V7W983</accession>
<proteinExistence type="predicted"/>
<dbReference type="AlphaFoldDB" id="A0A6V7W983"/>
<evidence type="ECO:0000313" key="3">
    <source>
        <dbReference type="Proteomes" id="UP000580250"/>
    </source>
</evidence>
<organism evidence="2 3">
    <name type="scientific">Meloidogyne enterolobii</name>
    <name type="common">Root-knot nematode worm</name>
    <name type="synonym">Meloidogyne mayaguensis</name>
    <dbReference type="NCBI Taxonomy" id="390850"/>
    <lineage>
        <taxon>Eukaryota</taxon>
        <taxon>Metazoa</taxon>
        <taxon>Ecdysozoa</taxon>
        <taxon>Nematoda</taxon>
        <taxon>Chromadorea</taxon>
        <taxon>Rhabditida</taxon>
        <taxon>Tylenchina</taxon>
        <taxon>Tylenchomorpha</taxon>
        <taxon>Tylenchoidea</taxon>
        <taxon>Meloidogynidae</taxon>
        <taxon>Meloidogyninae</taxon>
        <taxon>Meloidogyne</taxon>
    </lineage>
</organism>
<evidence type="ECO:0000256" key="1">
    <source>
        <dbReference type="SAM" id="MobiDB-lite"/>
    </source>
</evidence>
<protein>
    <submittedName>
        <fullName evidence="2">Uncharacterized protein</fullName>
    </submittedName>
</protein>
<feature type="region of interest" description="Disordered" evidence="1">
    <location>
        <begin position="1"/>
        <end position="35"/>
    </location>
</feature>